<evidence type="ECO:0000313" key="2">
    <source>
        <dbReference type="EMBL" id="PPQ98314.1"/>
    </source>
</evidence>
<accession>A0A409Y5J8</accession>
<feature type="region of interest" description="Disordered" evidence="1">
    <location>
        <begin position="415"/>
        <end position="444"/>
    </location>
</feature>
<evidence type="ECO:0000313" key="3">
    <source>
        <dbReference type="Proteomes" id="UP000284706"/>
    </source>
</evidence>
<dbReference type="OrthoDB" id="3256015at2759"/>
<protein>
    <submittedName>
        <fullName evidence="2">Uncharacterized protein</fullName>
    </submittedName>
</protein>
<feature type="compositionally biased region" description="Low complexity" evidence="1">
    <location>
        <begin position="145"/>
        <end position="158"/>
    </location>
</feature>
<sequence length="526" mass="58157">MANTTARRLHARSSGALEVVKEEVIEVAQKLTRSATRLPKSPRESSVSFDNDQCTLQDLEAHPLYDEGEFNAQYITNRLTDLSEDESQISTFNSQWCAKQDEKEVVLRREAVTEYLSEKVALLTGSITTSPRPAPPNFSAKTKLSSDAPSSPLLSSTPTPLPPRALSFRMEGLHHDSGGGLVPDWEQRASHAVDDKPEDDDNDSDEPIGGISDNEGEHDERAGLAEDAKGAAARQTLKKASIRIKHLPLNLQAPFVELFSPLLVPLYGAERPWALDPLEDRVINLFHLHLPMHHPFSSTTQGKKIILKLAEDVLTTWRNKIGQATIEYMENTFVSELDESTPEKKILEKPIIKKNIFCHPIIACAFAQYLMRVDSIPAALKSDAKPSGALIMSIQSAYRAIARWSSGSYVSPPRPFSDFSGDNRGDSDQRDATKVPITLPPYTIQGRTPTRDIERLVNKLTDRQWEEITTVARTFAAMKGKKRARSSSGSDAVSAADDVKAEEVESDFELEAHDADAEEAMDMAAD</sequence>
<feature type="compositionally biased region" description="Acidic residues" evidence="1">
    <location>
        <begin position="516"/>
        <end position="526"/>
    </location>
</feature>
<feature type="region of interest" description="Disordered" evidence="1">
    <location>
        <begin position="126"/>
        <end position="166"/>
    </location>
</feature>
<reference evidence="2 3" key="1">
    <citation type="journal article" date="2018" name="Evol. Lett.">
        <title>Horizontal gene cluster transfer increased hallucinogenic mushroom diversity.</title>
        <authorList>
            <person name="Reynolds H.T."/>
            <person name="Vijayakumar V."/>
            <person name="Gluck-Thaler E."/>
            <person name="Korotkin H.B."/>
            <person name="Matheny P.B."/>
            <person name="Slot J.C."/>
        </authorList>
    </citation>
    <scope>NUCLEOTIDE SEQUENCE [LARGE SCALE GENOMIC DNA]</scope>
    <source>
        <strain evidence="2 3">SRW20</strain>
    </source>
</reference>
<gene>
    <name evidence="2" type="ORF">CVT26_013514</name>
</gene>
<proteinExistence type="predicted"/>
<dbReference type="EMBL" id="NHYE01001120">
    <property type="protein sequence ID" value="PPQ98314.1"/>
    <property type="molecule type" value="Genomic_DNA"/>
</dbReference>
<name>A0A409Y5J8_9AGAR</name>
<comment type="caution">
    <text evidence="2">The sequence shown here is derived from an EMBL/GenBank/DDBJ whole genome shotgun (WGS) entry which is preliminary data.</text>
</comment>
<feature type="compositionally biased region" description="Basic and acidic residues" evidence="1">
    <location>
        <begin position="421"/>
        <end position="433"/>
    </location>
</feature>
<evidence type="ECO:0000256" key="1">
    <source>
        <dbReference type="SAM" id="MobiDB-lite"/>
    </source>
</evidence>
<feature type="region of interest" description="Disordered" evidence="1">
    <location>
        <begin position="480"/>
        <end position="526"/>
    </location>
</feature>
<dbReference type="AlphaFoldDB" id="A0A409Y5J8"/>
<organism evidence="2 3">
    <name type="scientific">Gymnopilus dilepis</name>
    <dbReference type="NCBI Taxonomy" id="231916"/>
    <lineage>
        <taxon>Eukaryota</taxon>
        <taxon>Fungi</taxon>
        <taxon>Dikarya</taxon>
        <taxon>Basidiomycota</taxon>
        <taxon>Agaricomycotina</taxon>
        <taxon>Agaricomycetes</taxon>
        <taxon>Agaricomycetidae</taxon>
        <taxon>Agaricales</taxon>
        <taxon>Agaricineae</taxon>
        <taxon>Hymenogastraceae</taxon>
        <taxon>Gymnopilus</taxon>
    </lineage>
</organism>
<feature type="region of interest" description="Disordered" evidence="1">
    <location>
        <begin position="190"/>
        <end position="221"/>
    </location>
</feature>
<dbReference type="InParanoid" id="A0A409Y5J8"/>
<feature type="compositionally biased region" description="Acidic residues" evidence="1">
    <location>
        <begin position="196"/>
        <end position="206"/>
    </location>
</feature>
<feature type="compositionally biased region" description="Low complexity" evidence="1">
    <location>
        <begin position="486"/>
        <end position="496"/>
    </location>
</feature>
<keyword evidence="3" id="KW-1185">Reference proteome</keyword>
<dbReference type="Proteomes" id="UP000284706">
    <property type="component" value="Unassembled WGS sequence"/>
</dbReference>